<dbReference type="PANTHER" id="PTHR34605">
    <property type="entry name" value="PHAGE_INTEGRASE DOMAIN-CONTAINING PROTEIN"/>
    <property type="match status" value="1"/>
</dbReference>
<dbReference type="EMBL" id="JWZX01002654">
    <property type="protein sequence ID" value="KOO27855.1"/>
    <property type="molecule type" value="Genomic_DNA"/>
</dbReference>
<proteinExistence type="predicted"/>
<dbReference type="SUPFAM" id="SSF56349">
    <property type="entry name" value="DNA breaking-rejoining enzymes"/>
    <property type="match status" value="1"/>
</dbReference>
<dbReference type="InterPro" id="IPR052925">
    <property type="entry name" value="Phage_Integrase-like_Recomb"/>
</dbReference>
<dbReference type="GO" id="GO:0006310">
    <property type="term" value="P:DNA recombination"/>
    <property type="evidence" value="ECO:0007669"/>
    <property type="project" value="UniProtKB-KW"/>
</dbReference>
<protein>
    <submittedName>
        <fullName evidence="3">Tyrosine recombinase</fullName>
    </submittedName>
</protein>
<accession>A0A0M0JMY2</accession>
<dbReference type="OrthoDB" id="167975at2759"/>
<dbReference type="InterPro" id="IPR011010">
    <property type="entry name" value="DNA_brk_join_enz"/>
</dbReference>
<dbReference type="InterPro" id="IPR013762">
    <property type="entry name" value="Integrase-like_cat_sf"/>
</dbReference>
<keyword evidence="1" id="KW-0233">DNA recombination</keyword>
<dbReference type="PANTHER" id="PTHR34605:SF3">
    <property type="entry name" value="P CELL-TYPE AGGLUTINATION PROTEIN MAP4-LIKE-RELATED"/>
    <property type="match status" value="1"/>
</dbReference>
<evidence type="ECO:0000256" key="1">
    <source>
        <dbReference type="ARBA" id="ARBA00023172"/>
    </source>
</evidence>
<dbReference type="Proteomes" id="UP000037460">
    <property type="component" value="Unassembled WGS sequence"/>
</dbReference>
<feature type="compositionally biased region" description="Basic and acidic residues" evidence="2">
    <location>
        <begin position="204"/>
        <end position="218"/>
    </location>
</feature>
<feature type="region of interest" description="Disordered" evidence="2">
    <location>
        <begin position="203"/>
        <end position="242"/>
    </location>
</feature>
<dbReference type="AlphaFoldDB" id="A0A0M0JMY2"/>
<evidence type="ECO:0000256" key="2">
    <source>
        <dbReference type="SAM" id="MobiDB-lite"/>
    </source>
</evidence>
<dbReference type="GO" id="GO:0015074">
    <property type="term" value="P:DNA integration"/>
    <property type="evidence" value="ECO:0007669"/>
    <property type="project" value="InterPro"/>
</dbReference>
<comment type="caution">
    <text evidence="3">The sequence shown here is derived from an EMBL/GenBank/DDBJ whole genome shotgun (WGS) entry which is preliminary data.</text>
</comment>
<organism evidence="3 4">
    <name type="scientific">Chrysochromulina tobinii</name>
    <dbReference type="NCBI Taxonomy" id="1460289"/>
    <lineage>
        <taxon>Eukaryota</taxon>
        <taxon>Haptista</taxon>
        <taxon>Haptophyta</taxon>
        <taxon>Prymnesiophyceae</taxon>
        <taxon>Prymnesiales</taxon>
        <taxon>Chrysochromulinaceae</taxon>
        <taxon>Chrysochromulina</taxon>
    </lineage>
</organism>
<gene>
    <name evidence="3" type="ORF">Ctob_012379</name>
</gene>
<evidence type="ECO:0000313" key="4">
    <source>
        <dbReference type="Proteomes" id="UP000037460"/>
    </source>
</evidence>
<dbReference type="Gene3D" id="1.10.443.10">
    <property type="entry name" value="Intergrase catalytic core"/>
    <property type="match status" value="1"/>
</dbReference>
<sequence length="601" mass="66754">MVSAFSRAYERLAAGTLVATPEHNKVNSIGRLICTVPPVDDLLVNNCNSKDDVGRFIWDDTAGRSIYKVYSIDDLDVNIVKTEPVIGLFSPTEQPAPTSHRPFNSEQAARQKAAIDEALADSKKRTATFAWPAKKGQSSDQSKRQALKSLERGMQRANQGPNLPPAARPAELNRFKGIHVPELSPDEILTADPMQNNISSTYDMKQDGSRVDENRHSIDWPWDPSSKKTRSQAPPAPPHTSRHIRMHHPIDDKINMFLDAASADGKRGRTTTGVRAWFAFCEDVVGTPADRPVDPFTTPLFDKLEDEWLAMRFVCALVEERGVTPDTAAKYFSSVQGWHLREHGVKLAGGMKLERIPQMVKGMKRLLGSVPKKLRRGVAPQALKKAMDLLLDPKNPTHANIRAALACALQGLLRSAEYTSKDGKSNRFTITRADIAELTDERLVFWMHPCKNMNHIGGKTCPLVIGAGGLHVDAVAEVRNLLEVDPIDPRDAHLTPLFRDPLTNTPLRYDTINNSIKKLMESIGENPDEFSTHSMRIGGATALFAAGANETVIRTMGRWSSDMHRLYVRACFEQCCEWTRRAGTQSVSDLAGMTFDEVDDY</sequence>
<name>A0A0M0JMY2_9EUKA</name>
<evidence type="ECO:0000313" key="3">
    <source>
        <dbReference type="EMBL" id="KOO27855.1"/>
    </source>
</evidence>
<dbReference type="GO" id="GO:0003677">
    <property type="term" value="F:DNA binding"/>
    <property type="evidence" value="ECO:0007669"/>
    <property type="project" value="InterPro"/>
</dbReference>
<reference evidence="4" key="1">
    <citation type="journal article" date="2015" name="PLoS Genet.">
        <title>Genome Sequence and Transcriptome Analyses of Chrysochromulina tobin: Metabolic Tools for Enhanced Algal Fitness in the Prominent Order Prymnesiales (Haptophyceae).</title>
        <authorList>
            <person name="Hovde B.T."/>
            <person name="Deodato C.R."/>
            <person name="Hunsperger H.M."/>
            <person name="Ryken S.A."/>
            <person name="Yost W."/>
            <person name="Jha R.K."/>
            <person name="Patterson J."/>
            <person name="Monnat R.J. Jr."/>
            <person name="Barlow S.B."/>
            <person name="Starkenburg S.R."/>
            <person name="Cattolico R.A."/>
        </authorList>
    </citation>
    <scope>NUCLEOTIDE SEQUENCE</scope>
    <source>
        <strain evidence="4">CCMP291</strain>
    </source>
</reference>
<keyword evidence="4" id="KW-1185">Reference proteome</keyword>